<keyword evidence="6" id="KW-1185">Reference proteome</keyword>
<dbReference type="PANTHER" id="PTHR47354">
    <property type="entry name" value="NADH OXIDOREDUCTASE HCR"/>
    <property type="match status" value="1"/>
</dbReference>
<evidence type="ECO:0000313" key="5">
    <source>
        <dbReference type="EMBL" id="MEO2215733.1"/>
    </source>
</evidence>
<dbReference type="PRINTS" id="PR00410">
    <property type="entry name" value="PHEHYDRXLASE"/>
</dbReference>
<dbReference type="PROSITE" id="PS51384">
    <property type="entry name" value="FAD_FR"/>
    <property type="match status" value="1"/>
</dbReference>
<keyword evidence="1 5" id="KW-0560">Oxidoreductase</keyword>
<evidence type="ECO:0000256" key="2">
    <source>
        <dbReference type="ARBA" id="ARBA00023223"/>
    </source>
</evidence>
<dbReference type="EC" id="1.5.1.41" evidence="5"/>
<dbReference type="Gene3D" id="3.40.50.80">
    <property type="entry name" value="Nucleotide-binding domain of ferredoxin-NADP reductase (FNR) module"/>
    <property type="match status" value="1"/>
</dbReference>
<dbReference type="Gene3D" id="2.40.30.10">
    <property type="entry name" value="Translation factors"/>
    <property type="match status" value="1"/>
</dbReference>
<reference evidence="5 6" key="1">
    <citation type="submission" date="2024-05" db="EMBL/GenBank/DDBJ databases">
        <authorList>
            <person name="De Oliveira J.P."/>
            <person name="Noriler S.A."/>
            <person name="De Oliveira A.G."/>
            <person name="Sipoli D.S."/>
        </authorList>
    </citation>
    <scope>NUCLEOTIDE SEQUENCE [LARGE SCALE GENOMIC DNA]</scope>
    <source>
        <strain evidence="5 6">LABIM189</strain>
    </source>
</reference>
<keyword evidence="2" id="KW-0455">Luminescence</keyword>
<dbReference type="NCBIfam" id="NF005963">
    <property type="entry name" value="PRK08051.1"/>
    <property type="match status" value="1"/>
</dbReference>
<gene>
    <name evidence="5" type="primary">fre</name>
    <name evidence="5" type="ORF">ABGV49_01475</name>
</gene>
<dbReference type="PANTHER" id="PTHR47354:SF7">
    <property type="entry name" value="NAD(P)H-FLAVIN REDUCTASE"/>
    <property type="match status" value="1"/>
</dbReference>
<evidence type="ECO:0000256" key="1">
    <source>
        <dbReference type="ARBA" id="ARBA00023002"/>
    </source>
</evidence>
<dbReference type="SUPFAM" id="SSF63380">
    <property type="entry name" value="Riboflavin synthase domain-like"/>
    <property type="match status" value="1"/>
</dbReference>
<dbReference type="GO" id="GO:0052875">
    <property type="term" value="F:riboflavin reductase [NAD(P)H] activity"/>
    <property type="evidence" value="ECO:0007669"/>
    <property type="project" value="UniProtKB-EC"/>
</dbReference>
<comment type="similarity">
    <text evidence="3">Belongs to the Fre/LuxG FAD/NAD(P) flavoprotein oxidoreductase family.</text>
</comment>
<evidence type="ECO:0000313" key="6">
    <source>
        <dbReference type="Proteomes" id="UP001455709"/>
    </source>
</evidence>
<protein>
    <submittedName>
        <fullName evidence="5">NAD(P)H-flavin reductase</fullName>
        <ecNumber evidence="5">1.5.1.41</ecNumber>
    </submittedName>
</protein>
<sequence length="233" mass="26228">MGSVNCRVSSIRQLNEEMFEVKIQPETWFAFTAGQYLRVLSPDGLSRYYSIASPPWQRSCIELHIARSVNRQQLSMVDQLHRSGFCSVSPPQGLAGFRNDQCRPLLLMAGGSGYSYIRAILLAALADSRERPIYLYWGTRTRDQLYGVAELDELKARYRRLSITLVLESPEPGWTGAAGHLLEHVMADFSDLSGFDIYIAGRPEMALSARDRFCAGRSANEQRIFSDAWNHAG</sequence>
<dbReference type="InterPro" id="IPR039261">
    <property type="entry name" value="FNR_nucleotide-bd"/>
</dbReference>
<dbReference type="InterPro" id="IPR017927">
    <property type="entry name" value="FAD-bd_FR_type"/>
</dbReference>
<comment type="caution">
    <text evidence="5">The sequence shown here is derived from an EMBL/GenBank/DDBJ whole genome shotgun (WGS) entry which is preliminary data.</text>
</comment>
<feature type="domain" description="FAD-binding FR-type" evidence="4">
    <location>
        <begin position="1"/>
        <end position="118"/>
    </location>
</feature>
<dbReference type="Proteomes" id="UP001455709">
    <property type="component" value="Unassembled WGS sequence"/>
</dbReference>
<dbReference type="EMBL" id="JBDOJC010000001">
    <property type="protein sequence ID" value="MEO2215733.1"/>
    <property type="molecule type" value="Genomic_DNA"/>
</dbReference>
<dbReference type="RefSeq" id="WP_347369468.1">
    <property type="nucleotide sequence ID" value="NZ_JBDOJC010000001.1"/>
</dbReference>
<name>A0ABV0F9J5_9NEIS</name>
<evidence type="ECO:0000259" key="4">
    <source>
        <dbReference type="PROSITE" id="PS51384"/>
    </source>
</evidence>
<organism evidence="5 6">
    <name type="scientific">Chromobacterium vaccinii</name>
    <dbReference type="NCBI Taxonomy" id="1108595"/>
    <lineage>
        <taxon>Bacteria</taxon>
        <taxon>Pseudomonadati</taxon>
        <taxon>Pseudomonadota</taxon>
        <taxon>Betaproteobacteria</taxon>
        <taxon>Neisseriales</taxon>
        <taxon>Chromobacteriaceae</taxon>
        <taxon>Chromobacterium</taxon>
    </lineage>
</organism>
<dbReference type="Pfam" id="PF00175">
    <property type="entry name" value="NAD_binding_1"/>
    <property type="match status" value="1"/>
</dbReference>
<dbReference type="InterPro" id="IPR017938">
    <property type="entry name" value="Riboflavin_synthase-like_b-brl"/>
</dbReference>
<evidence type="ECO:0000256" key="3">
    <source>
        <dbReference type="ARBA" id="ARBA00038177"/>
    </source>
</evidence>
<dbReference type="InterPro" id="IPR050415">
    <property type="entry name" value="MRET"/>
</dbReference>
<proteinExistence type="inferred from homology"/>
<accession>A0ABV0F9J5</accession>
<dbReference type="InterPro" id="IPR001433">
    <property type="entry name" value="OxRdtase_FAD/NAD-bd"/>
</dbReference>
<dbReference type="SUPFAM" id="SSF52343">
    <property type="entry name" value="Ferredoxin reductase-like, C-terminal NADP-linked domain"/>
    <property type="match status" value="1"/>
</dbReference>